<reference evidence="8 9" key="1">
    <citation type="submission" date="2020-02" db="EMBL/GenBank/DDBJ databases">
        <title>Nitrogenibacter mangrovi gen. nov., sp. nov. isolated from mangrove sediment, a denitrifying betaproteobacterium.</title>
        <authorList>
            <person name="Liao H."/>
            <person name="Tian Y."/>
        </authorList>
    </citation>
    <scope>NUCLEOTIDE SEQUENCE [LARGE SCALE GENOMIC DNA]</scope>
    <source>
        <strain evidence="8 9">M9-3-2</strain>
    </source>
</reference>
<dbReference type="PROSITE" id="PS50123">
    <property type="entry name" value="CHER"/>
    <property type="match status" value="1"/>
</dbReference>
<dbReference type="Proteomes" id="UP000501991">
    <property type="component" value="Chromosome"/>
</dbReference>
<dbReference type="InterPro" id="IPR022642">
    <property type="entry name" value="CheR_C"/>
</dbReference>
<dbReference type="Gene3D" id="3.40.50.150">
    <property type="entry name" value="Vaccinia Virus protein VP39"/>
    <property type="match status" value="1"/>
</dbReference>
<dbReference type="Pfam" id="PF03705">
    <property type="entry name" value="CheR_N"/>
    <property type="match status" value="1"/>
</dbReference>
<dbReference type="PRINTS" id="PR00996">
    <property type="entry name" value="CHERMTFRASE"/>
</dbReference>
<feature type="binding site" evidence="6">
    <location>
        <position position="82"/>
    </location>
    <ligand>
        <name>S-adenosyl-L-methionine</name>
        <dbReference type="ChEBI" id="CHEBI:59789"/>
    </ligand>
</feature>
<dbReference type="GO" id="GO:0032259">
    <property type="term" value="P:methylation"/>
    <property type="evidence" value="ECO:0007669"/>
    <property type="project" value="UniProtKB-KW"/>
</dbReference>
<evidence type="ECO:0000256" key="4">
    <source>
        <dbReference type="ARBA" id="ARBA00022691"/>
    </source>
</evidence>
<dbReference type="SMART" id="SM00138">
    <property type="entry name" value="MeTrc"/>
    <property type="match status" value="1"/>
</dbReference>
<comment type="function">
    <text evidence="5">Methylation of the membrane-bound methyl-accepting chemotaxis proteins (MCP) to form gamma-glutamyl methyl ester residues in MCP.</text>
</comment>
<dbReference type="EMBL" id="CP048836">
    <property type="protein sequence ID" value="QID16807.1"/>
    <property type="molecule type" value="Genomic_DNA"/>
</dbReference>
<feature type="binding site" evidence="6">
    <location>
        <position position="116"/>
    </location>
    <ligand>
        <name>S-adenosyl-L-methionine</name>
        <dbReference type="ChEBI" id="CHEBI:59789"/>
    </ligand>
</feature>
<dbReference type="InterPro" id="IPR036804">
    <property type="entry name" value="CheR_N_sf"/>
</dbReference>
<name>A0A6C1AZR0_9RHOO</name>
<evidence type="ECO:0000256" key="1">
    <source>
        <dbReference type="ARBA" id="ARBA00001541"/>
    </source>
</evidence>
<feature type="binding site" evidence="6">
    <location>
        <position position="76"/>
    </location>
    <ligand>
        <name>S-adenosyl-L-methionine</name>
        <dbReference type="ChEBI" id="CHEBI:59789"/>
    </ligand>
</feature>
<dbReference type="PANTHER" id="PTHR24422:SF26">
    <property type="entry name" value="CHEMOTAXIS PROTEIN METHYLTRANSFERASE"/>
    <property type="match status" value="1"/>
</dbReference>
<evidence type="ECO:0000313" key="9">
    <source>
        <dbReference type="Proteomes" id="UP000501991"/>
    </source>
</evidence>
<dbReference type="SUPFAM" id="SSF47757">
    <property type="entry name" value="Chemotaxis receptor methyltransferase CheR, N-terminal domain"/>
    <property type="match status" value="1"/>
</dbReference>
<keyword evidence="3 5" id="KW-0808">Transferase</keyword>
<gene>
    <name evidence="8" type="ORF">G3580_03635</name>
</gene>
<evidence type="ECO:0000256" key="3">
    <source>
        <dbReference type="ARBA" id="ARBA00022679"/>
    </source>
</evidence>
<feature type="binding site" evidence="6">
    <location>
        <begin position="215"/>
        <end position="216"/>
    </location>
    <ligand>
        <name>S-adenosyl-L-methionine</name>
        <dbReference type="ChEBI" id="CHEBI:59789"/>
    </ligand>
</feature>
<dbReference type="CDD" id="cd02440">
    <property type="entry name" value="AdoMet_MTases"/>
    <property type="match status" value="1"/>
</dbReference>
<feature type="binding site" evidence="6">
    <location>
        <begin position="198"/>
        <end position="199"/>
    </location>
    <ligand>
        <name>S-adenosyl-L-methionine</name>
        <dbReference type="ChEBI" id="CHEBI:59789"/>
    </ligand>
</feature>
<feature type="domain" description="CheR-type methyltransferase" evidence="7">
    <location>
        <begin position="1"/>
        <end position="270"/>
    </location>
</feature>
<dbReference type="KEGG" id="azq:G3580_03635"/>
<accession>A0A6C1AZR0</accession>
<dbReference type="EC" id="2.1.1.80" evidence="5"/>
<evidence type="ECO:0000256" key="2">
    <source>
        <dbReference type="ARBA" id="ARBA00022603"/>
    </source>
</evidence>
<dbReference type="PANTHER" id="PTHR24422">
    <property type="entry name" value="CHEMOTAXIS PROTEIN METHYLTRANSFERASE"/>
    <property type="match status" value="1"/>
</dbReference>
<evidence type="ECO:0000259" key="7">
    <source>
        <dbReference type="PROSITE" id="PS50123"/>
    </source>
</evidence>
<dbReference type="SUPFAM" id="SSF53335">
    <property type="entry name" value="S-adenosyl-L-methionine-dependent methyltransferases"/>
    <property type="match status" value="1"/>
</dbReference>
<dbReference type="RefSeq" id="WP_173763975.1">
    <property type="nucleotide sequence ID" value="NZ_CP048836.1"/>
</dbReference>
<dbReference type="InterPro" id="IPR022641">
    <property type="entry name" value="CheR_N"/>
</dbReference>
<dbReference type="AlphaFoldDB" id="A0A6C1AZR0"/>
<protein>
    <recommendedName>
        <fullName evidence="5">Chemotaxis protein methyltransferase</fullName>
        <ecNumber evidence="5">2.1.1.80</ecNumber>
    </recommendedName>
</protein>
<keyword evidence="9" id="KW-1185">Reference proteome</keyword>
<feature type="binding site" evidence="6">
    <location>
        <position position="140"/>
    </location>
    <ligand>
        <name>S-adenosyl-L-methionine</name>
        <dbReference type="ChEBI" id="CHEBI:59789"/>
    </ligand>
</feature>
<dbReference type="Gene3D" id="1.10.155.10">
    <property type="entry name" value="Chemotaxis receptor methyltransferase CheR, N-terminal domain"/>
    <property type="match status" value="1"/>
</dbReference>
<evidence type="ECO:0000256" key="5">
    <source>
        <dbReference type="PIRNR" id="PIRNR000410"/>
    </source>
</evidence>
<dbReference type="Pfam" id="PF01739">
    <property type="entry name" value="CheR"/>
    <property type="match status" value="1"/>
</dbReference>
<dbReference type="InterPro" id="IPR000780">
    <property type="entry name" value="CheR_MeTrfase"/>
</dbReference>
<sequence>MELVAITDAEFRRVRTMIHERAGISLSDAKRALVAGRLAKRLRHFGLGSFSDYLSLLGSGEGRGELQTMVDLLTTNETYFFRESAHFDFLAEQVLATHPAGAPLEIWSAACSSGEEVYTLAMVLAEHLGLERPWRITGTDLSTRVLALARSGHYPMSRARGLPEYYLKKYCLKGVRSAEGTFLIAPELRARTRFAQVNLIEPLPKGEPCDVIFLRNVMIYFDPATKRQVVDALIDRLRPGGHLIVGHSETLHGFSERLRLVRPTIYRRER</sequence>
<feature type="binding site" evidence="6">
    <location>
        <position position="78"/>
    </location>
    <ligand>
        <name>S-adenosyl-L-methionine</name>
        <dbReference type="ChEBI" id="CHEBI:59789"/>
    </ligand>
</feature>
<keyword evidence="4 5" id="KW-0949">S-adenosyl-L-methionine</keyword>
<dbReference type="InterPro" id="IPR050903">
    <property type="entry name" value="Bact_Chemotaxis_MeTrfase"/>
</dbReference>
<dbReference type="PIRSF" id="PIRSF000410">
    <property type="entry name" value="CheR"/>
    <property type="match status" value="1"/>
</dbReference>
<dbReference type="GO" id="GO:0008983">
    <property type="term" value="F:protein-glutamate O-methyltransferase activity"/>
    <property type="evidence" value="ECO:0007669"/>
    <property type="project" value="UniProtKB-EC"/>
</dbReference>
<evidence type="ECO:0000256" key="6">
    <source>
        <dbReference type="PIRSR" id="PIRSR000410-1"/>
    </source>
</evidence>
<dbReference type="InterPro" id="IPR029063">
    <property type="entry name" value="SAM-dependent_MTases_sf"/>
</dbReference>
<evidence type="ECO:0000313" key="8">
    <source>
        <dbReference type="EMBL" id="QID16807.1"/>
    </source>
</evidence>
<proteinExistence type="predicted"/>
<dbReference type="InterPro" id="IPR026024">
    <property type="entry name" value="Chemotaxis_MeTrfase_CheR"/>
</dbReference>
<keyword evidence="2 5" id="KW-0489">Methyltransferase</keyword>
<comment type="catalytic activity">
    <reaction evidence="1 5">
        <text>L-glutamyl-[protein] + S-adenosyl-L-methionine = [protein]-L-glutamate 5-O-methyl ester + S-adenosyl-L-homocysteine</text>
        <dbReference type="Rhea" id="RHEA:24452"/>
        <dbReference type="Rhea" id="RHEA-COMP:10208"/>
        <dbReference type="Rhea" id="RHEA-COMP:10311"/>
        <dbReference type="ChEBI" id="CHEBI:29973"/>
        <dbReference type="ChEBI" id="CHEBI:57856"/>
        <dbReference type="ChEBI" id="CHEBI:59789"/>
        <dbReference type="ChEBI" id="CHEBI:82795"/>
        <dbReference type="EC" id="2.1.1.80"/>
    </reaction>
</comment>
<organism evidence="8 9">
    <name type="scientific">Nitrogeniibacter mangrovi</name>
    <dbReference type="NCBI Taxonomy" id="2016596"/>
    <lineage>
        <taxon>Bacteria</taxon>
        <taxon>Pseudomonadati</taxon>
        <taxon>Pseudomonadota</taxon>
        <taxon>Betaproteobacteria</taxon>
        <taxon>Rhodocyclales</taxon>
        <taxon>Zoogloeaceae</taxon>
        <taxon>Nitrogeniibacter</taxon>
    </lineage>
</organism>